<dbReference type="HOGENOM" id="CLU_001724_12_1_1"/>
<dbReference type="SUPFAM" id="SSF53756">
    <property type="entry name" value="UDP-Glycosyltransferase/glycogen phosphorylase"/>
    <property type="match status" value="1"/>
</dbReference>
<protein>
    <submittedName>
        <fullName evidence="2">Glycosyltransferase family 1 protein</fullName>
    </submittedName>
</protein>
<dbReference type="STRING" id="914234.M2R668"/>
<dbReference type="GO" id="GO:0008194">
    <property type="term" value="F:UDP-glycosyltransferase activity"/>
    <property type="evidence" value="ECO:0007669"/>
    <property type="project" value="InterPro"/>
</dbReference>
<dbReference type="PANTHER" id="PTHR48045">
    <property type="entry name" value="UDP-GLYCOSYLTRANSFERASE 72B1"/>
    <property type="match status" value="1"/>
</dbReference>
<reference evidence="2 3" key="1">
    <citation type="journal article" date="2012" name="Proc. Natl. Acad. Sci. U.S.A.">
        <title>Comparative genomics of Ceriporiopsis subvermispora and Phanerochaete chrysosporium provide insight into selective ligninolysis.</title>
        <authorList>
            <person name="Fernandez-Fueyo E."/>
            <person name="Ruiz-Duenas F.J."/>
            <person name="Ferreira P."/>
            <person name="Floudas D."/>
            <person name="Hibbett D.S."/>
            <person name="Canessa P."/>
            <person name="Larrondo L.F."/>
            <person name="James T.Y."/>
            <person name="Seelenfreund D."/>
            <person name="Lobos S."/>
            <person name="Polanco R."/>
            <person name="Tello M."/>
            <person name="Honda Y."/>
            <person name="Watanabe T."/>
            <person name="Watanabe T."/>
            <person name="Ryu J.S."/>
            <person name="Kubicek C.P."/>
            <person name="Schmoll M."/>
            <person name="Gaskell J."/>
            <person name="Hammel K.E."/>
            <person name="St John F.J."/>
            <person name="Vanden Wymelenberg A."/>
            <person name="Sabat G."/>
            <person name="Splinter BonDurant S."/>
            <person name="Syed K."/>
            <person name="Yadav J.S."/>
            <person name="Doddapaneni H."/>
            <person name="Subramanian V."/>
            <person name="Lavin J.L."/>
            <person name="Oguiza J.A."/>
            <person name="Perez G."/>
            <person name="Pisabarro A.G."/>
            <person name="Ramirez L."/>
            <person name="Santoyo F."/>
            <person name="Master E."/>
            <person name="Coutinho P.M."/>
            <person name="Henrissat B."/>
            <person name="Lombard V."/>
            <person name="Magnuson J.K."/>
            <person name="Kuees U."/>
            <person name="Hori C."/>
            <person name="Igarashi K."/>
            <person name="Samejima M."/>
            <person name="Held B.W."/>
            <person name="Barry K.W."/>
            <person name="LaButti K.M."/>
            <person name="Lapidus A."/>
            <person name="Lindquist E.A."/>
            <person name="Lucas S.M."/>
            <person name="Riley R."/>
            <person name="Salamov A.A."/>
            <person name="Hoffmeister D."/>
            <person name="Schwenk D."/>
            <person name="Hadar Y."/>
            <person name="Yarden O."/>
            <person name="de Vries R.P."/>
            <person name="Wiebenga A."/>
            <person name="Stenlid J."/>
            <person name="Eastwood D."/>
            <person name="Grigoriev I.V."/>
            <person name="Berka R.M."/>
            <person name="Blanchette R.A."/>
            <person name="Kersten P."/>
            <person name="Martinez A.T."/>
            <person name="Vicuna R."/>
            <person name="Cullen D."/>
        </authorList>
    </citation>
    <scope>NUCLEOTIDE SEQUENCE [LARGE SCALE GENOMIC DNA]</scope>
    <source>
        <strain evidence="2 3">B</strain>
    </source>
</reference>
<dbReference type="Gene3D" id="3.40.50.2000">
    <property type="entry name" value="Glycogen Phosphorylase B"/>
    <property type="match status" value="2"/>
</dbReference>
<sequence>MKTRPTYITFFVMKDLYGRVTNEMKRSFEESEAHLVRLIRVIALFPDSPDPINTQAIDAQFAETYAKLVAGEPVSCKHTNVDYDPAPAPDIAVVDFFALHPLRTMRSLSKKPVKIFVWYSGGACSIIPDFGPSSMGGKGDLYPKVKEVVAQTGRDLNEVATEILFTTKGEIVRVPGLPPAYDYQLRPPQETPVWARLGLLYVNTYDCFTETDGIVLSLPECYEPEALAAVRKMCEDTNRTVYAFGPLLAFGKQAIGADVQQSGKGAEIQEMLDSILKSHGPQSLVYWSFGSIWWPTDSDKVWEVLDVLMEKKIPFIMNHASQLAVVPEAVQDKVKNYDLGMLVSWAPQQMILGHPATGWFVTHAGFNGVIESLSQGVPMICWPLSAEQPINTLHATENLDVAYELLEVRSGIGLKPILRTGKTPVGTLAAARIEAQQVLEMAFGADGAKKRENALKMKEAIARSWDEDGTSTRDLRQFLSLVDQTAGSA</sequence>
<gene>
    <name evidence="2" type="ORF">CERSUDRAFT_112295</name>
</gene>
<proteinExistence type="predicted"/>
<dbReference type="AlphaFoldDB" id="M2R668"/>
<dbReference type="OrthoDB" id="5835829at2759"/>
<accession>M2R668</accession>
<dbReference type="Pfam" id="PF00201">
    <property type="entry name" value="UDPGT"/>
    <property type="match status" value="1"/>
</dbReference>
<organism evidence="2 3">
    <name type="scientific">Ceriporiopsis subvermispora (strain B)</name>
    <name type="common">White-rot fungus</name>
    <name type="synonym">Gelatoporia subvermispora</name>
    <dbReference type="NCBI Taxonomy" id="914234"/>
    <lineage>
        <taxon>Eukaryota</taxon>
        <taxon>Fungi</taxon>
        <taxon>Dikarya</taxon>
        <taxon>Basidiomycota</taxon>
        <taxon>Agaricomycotina</taxon>
        <taxon>Agaricomycetes</taxon>
        <taxon>Polyporales</taxon>
        <taxon>Gelatoporiaceae</taxon>
        <taxon>Gelatoporia</taxon>
    </lineage>
</organism>
<dbReference type="PANTHER" id="PTHR48045:SF37">
    <property type="entry name" value="UDP-GLYCOSYLTRANSFERASE 92A1-LIKE"/>
    <property type="match status" value="1"/>
</dbReference>
<evidence type="ECO:0000256" key="1">
    <source>
        <dbReference type="ARBA" id="ARBA00022679"/>
    </source>
</evidence>
<dbReference type="InterPro" id="IPR002213">
    <property type="entry name" value="UDP_glucos_trans"/>
</dbReference>
<keyword evidence="1 2" id="KW-0808">Transferase</keyword>
<dbReference type="EMBL" id="KB445793">
    <property type="protein sequence ID" value="EMD40085.1"/>
    <property type="molecule type" value="Genomic_DNA"/>
</dbReference>
<evidence type="ECO:0000313" key="2">
    <source>
        <dbReference type="EMBL" id="EMD40085.1"/>
    </source>
</evidence>
<dbReference type="CDD" id="cd03784">
    <property type="entry name" value="GT1_Gtf-like"/>
    <property type="match status" value="1"/>
</dbReference>
<dbReference type="Proteomes" id="UP000016930">
    <property type="component" value="Unassembled WGS sequence"/>
</dbReference>
<name>M2R668_CERS8</name>
<keyword evidence="3" id="KW-1185">Reference proteome</keyword>
<evidence type="ECO:0000313" key="3">
    <source>
        <dbReference type="Proteomes" id="UP000016930"/>
    </source>
</evidence>